<dbReference type="NCBIfam" id="TIGR01633">
    <property type="entry name" value="phi3626_gp14_N"/>
    <property type="match status" value="1"/>
</dbReference>
<gene>
    <name evidence="3" type="ORF">SAMN02745973_00364</name>
</gene>
<dbReference type="InterPro" id="IPR008841">
    <property type="entry name" value="Siphovirus-type_tail_N"/>
</dbReference>
<keyword evidence="4" id="KW-1185">Reference proteome</keyword>
<evidence type="ECO:0000259" key="1">
    <source>
        <dbReference type="Pfam" id="PF05709"/>
    </source>
</evidence>
<dbReference type="EMBL" id="FUWV01000001">
    <property type="protein sequence ID" value="SJZ37842.1"/>
    <property type="molecule type" value="Genomic_DNA"/>
</dbReference>
<organism evidence="3 4">
    <name type="scientific">Garciella nitratireducens DSM 15102</name>
    <dbReference type="NCBI Taxonomy" id="1121911"/>
    <lineage>
        <taxon>Bacteria</taxon>
        <taxon>Bacillati</taxon>
        <taxon>Bacillota</taxon>
        <taxon>Clostridia</taxon>
        <taxon>Eubacteriales</taxon>
        <taxon>Eubacteriaceae</taxon>
        <taxon>Garciella</taxon>
    </lineage>
</organism>
<dbReference type="Pfam" id="PF05709">
    <property type="entry name" value="Sipho_tail"/>
    <property type="match status" value="1"/>
</dbReference>
<feature type="domain" description="Siphovirus-type tail component C-terminal" evidence="2">
    <location>
        <begin position="170"/>
        <end position="257"/>
    </location>
</feature>
<dbReference type="InterPro" id="IPR006520">
    <property type="entry name" value="Dit_BPSPP_N"/>
</dbReference>
<evidence type="ECO:0000313" key="3">
    <source>
        <dbReference type="EMBL" id="SJZ37842.1"/>
    </source>
</evidence>
<evidence type="ECO:0000313" key="4">
    <source>
        <dbReference type="Proteomes" id="UP000196365"/>
    </source>
</evidence>
<name>A0A1T4K606_9FIRM</name>
<sequence>MEEPQMYYDIYNESSIMTKFNGAILEEKIPGFRTLNVFGRETIGRENIIQKIEGREGVLYIGNSLPSRVIRVEYWLKADTAQELMHKFELLNYYLKGEQNKIVFTDDPDYYWIGTLDNMDEIEDATNWVVSKFTILCPDPYKYSNELKQLVGVDNLEFGYLNMYPILPEEIKLTMNKDGDIINFKNTTRAKNIILNSNFTIGQEILINPSEQEITLNGQNILNTLDLTSNLEDFYLEFGDILTSTLSCDIQITFRDRRR</sequence>
<dbReference type="InterPro" id="IPR054738">
    <property type="entry name" value="Siphovirus-type_tail_C"/>
</dbReference>
<dbReference type="AlphaFoldDB" id="A0A1T4K606"/>
<dbReference type="Gene3D" id="2.40.30.200">
    <property type="match status" value="1"/>
</dbReference>
<dbReference type="Proteomes" id="UP000196365">
    <property type="component" value="Unassembled WGS sequence"/>
</dbReference>
<feature type="domain" description="Siphovirus-type tail component RIFT-related" evidence="1">
    <location>
        <begin position="44"/>
        <end position="135"/>
    </location>
</feature>
<dbReference type="Gene3D" id="2.60.120.860">
    <property type="match status" value="1"/>
</dbReference>
<accession>A0A1T4K606</accession>
<dbReference type="OrthoDB" id="3078561at2"/>
<protein>
    <submittedName>
        <fullName evidence="3">Putative phage tail component, N-terminal domain-containing protein</fullName>
    </submittedName>
</protein>
<evidence type="ECO:0000259" key="2">
    <source>
        <dbReference type="Pfam" id="PF22768"/>
    </source>
</evidence>
<dbReference type="RefSeq" id="WP_087677803.1">
    <property type="nucleotide sequence ID" value="NZ_FUWV01000001.1"/>
</dbReference>
<reference evidence="3 4" key="1">
    <citation type="submission" date="2017-02" db="EMBL/GenBank/DDBJ databases">
        <authorList>
            <person name="Peterson S.W."/>
        </authorList>
    </citation>
    <scope>NUCLEOTIDE SEQUENCE [LARGE SCALE GENOMIC DNA]</scope>
    <source>
        <strain evidence="3 4">DSM 15102</strain>
    </source>
</reference>
<proteinExistence type="predicted"/>
<dbReference type="Pfam" id="PF22768">
    <property type="entry name" value="SPP1_Dit"/>
    <property type="match status" value="1"/>
</dbReference>